<dbReference type="Proteomes" id="UP001241377">
    <property type="component" value="Unassembled WGS sequence"/>
</dbReference>
<proteinExistence type="predicted"/>
<sequence>MIIPGTTLNRNGRPKVGFAVRLQLDEDSATATIVEITFHYPSDKPTPIFPGKSWDDLLSIHCPTWFPPKTANYIEGLVGSSQKEELQNDFDSAFHRLYATQLNEWLKSIQHKKIRECYGVTVTDLLSAFKSNAVANAVLDETLEGMGHVRILPLSQAAWLTTILLLHPSSNLAIASVEPGAQSGAEASSALVDPSVDTYSQLTEAETVPHSVEKAVYKDQQGTINIRGSDWKIHFVWYQEVNADNGETVPSDHFDLSIVRVGNQGEQVVFRGNSIADNRTALETELNTWISEEYSIVLLNESLRDSLNESNTPAYRGDALEREQDRMSTAETLREMTLKLQESAQPSGTWEAEWIWTVYFTGWHN</sequence>
<accession>A0ACC2VEN4</accession>
<reference evidence="1" key="1">
    <citation type="submission" date="2023-04" db="EMBL/GenBank/DDBJ databases">
        <title>Draft Genome sequencing of Naganishia species isolated from polar environments using Oxford Nanopore Technology.</title>
        <authorList>
            <person name="Leo P."/>
            <person name="Venkateswaran K."/>
        </authorList>
    </citation>
    <scope>NUCLEOTIDE SEQUENCE</scope>
    <source>
        <strain evidence="1">MNA-CCFEE 5261</strain>
    </source>
</reference>
<dbReference type="EMBL" id="JASBWR010000082">
    <property type="protein sequence ID" value="KAJ9097854.1"/>
    <property type="molecule type" value="Genomic_DNA"/>
</dbReference>
<evidence type="ECO:0000313" key="2">
    <source>
        <dbReference type="Proteomes" id="UP001241377"/>
    </source>
</evidence>
<evidence type="ECO:0000313" key="1">
    <source>
        <dbReference type="EMBL" id="KAJ9097854.1"/>
    </source>
</evidence>
<comment type="caution">
    <text evidence="1">The sequence shown here is derived from an EMBL/GenBank/DDBJ whole genome shotgun (WGS) entry which is preliminary data.</text>
</comment>
<protein>
    <submittedName>
        <fullName evidence="1">Uncharacterized protein</fullName>
    </submittedName>
</protein>
<organism evidence="1 2">
    <name type="scientific">Naganishia cerealis</name>
    <dbReference type="NCBI Taxonomy" id="610337"/>
    <lineage>
        <taxon>Eukaryota</taxon>
        <taxon>Fungi</taxon>
        <taxon>Dikarya</taxon>
        <taxon>Basidiomycota</taxon>
        <taxon>Agaricomycotina</taxon>
        <taxon>Tremellomycetes</taxon>
        <taxon>Filobasidiales</taxon>
        <taxon>Filobasidiaceae</taxon>
        <taxon>Naganishia</taxon>
    </lineage>
</organism>
<gene>
    <name evidence="1" type="ORF">QFC19_006645</name>
</gene>
<keyword evidence="2" id="KW-1185">Reference proteome</keyword>
<name>A0ACC2VEN4_9TREE</name>